<keyword evidence="3 6" id="KW-0689">Ribosomal protein</keyword>
<dbReference type="FunFam" id="3.90.1170.10:FF:000001">
    <property type="entry name" value="50S ribosomal protein L16"/>
    <property type="match status" value="1"/>
</dbReference>
<evidence type="ECO:0000313" key="9">
    <source>
        <dbReference type="EMBL" id="OGZ60591.1"/>
    </source>
</evidence>
<comment type="similarity">
    <text evidence="1 6 7">Belongs to the universal ribosomal protein uL16 family.</text>
</comment>
<dbReference type="GO" id="GO:0003735">
    <property type="term" value="F:structural constituent of ribosome"/>
    <property type="evidence" value="ECO:0007669"/>
    <property type="project" value="InterPro"/>
</dbReference>
<evidence type="ECO:0000256" key="1">
    <source>
        <dbReference type="ARBA" id="ARBA00008931"/>
    </source>
</evidence>
<keyword evidence="4 6" id="KW-0687">Ribonucleoprotein</keyword>
<evidence type="ECO:0000313" key="10">
    <source>
        <dbReference type="Proteomes" id="UP000178835"/>
    </source>
</evidence>
<dbReference type="Proteomes" id="UP000178835">
    <property type="component" value="Unassembled WGS sequence"/>
</dbReference>
<evidence type="ECO:0000256" key="4">
    <source>
        <dbReference type="ARBA" id="ARBA00023274"/>
    </source>
</evidence>
<dbReference type="GO" id="GO:0006412">
    <property type="term" value="P:translation"/>
    <property type="evidence" value="ECO:0007669"/>
    <property type="project" value="UniProtKB-UniRule"/>
</dbReference>
<dbReference type="Gene3D" id="3.90.1170.10">
    <property type="entry name" value="Ribosomal protein L10e/L16"/>
    <property type="match status" value="1"/>
</dbReference>
<comment type="function">
    <text evidence="6 8">Binds 23S rRNA and is also seen to make contacts with the A and possibly P site tRNAs.</text>
</comment>
<dbReference type="HAMAP" id="MF_01342">
    <property type="entry name" value="Ribosomal_uL16"/>
    <property type="match status" value="1"/>
</dbReference>
<comment type="subunit">
    <text evidence="6 8">Part of the 50S ribosomal subunit.</text>
</comment>
<protein>
    <recommendedName>
        <fullName evidence="5 6">Large ribosomal subunit protein uL16</fullName>
    </recommendedName>
</protein>
<dbReference type="InterPro" id="IPR016180">
    <property type="entry name" value="Ribosomal_uL16_dom"/>
</dbReference>
<keyword evidence="6 8" id="KW-0699">rRNA-binding</keyword>
<dbReference type="InterPro" id="IPR000114">
    <property type="entry name" value="Ribosomal_uL16_bact-type"/>
</dbReference>
<evidence type="ECO:0000256" key="2">
    <source>
        <dbReference type="ARBA" id="ARBA00022555"/>
    </source>
</evidence>
<sequence length="136" mass="15521">MLIPKKVKHRKWWKGRKRTLLDSRGTELSFGKYGLKVTEGSVWITSRQIEAARRAMTRYMKRGGKVWIRIFPDKPVTQKSGEIPMGGGKGPVDHFVAPVSPGRILFEIDGVSEEVAKEALNRAKYKLPVKTKFIQR</sequence>
<dbReference type="GO" id="GO:0005840">
    <property type="term" value="C:ribosome"/>
    <property type="evidence" value="ECO:0007669"/>
    <property type="project" value="UniProtKB-KW"/>
</dbReference>
<dbReference type="PANTHER" id="PTHR12220:SF13">
    <property type="entry name" value="LARGE RIBOSOMAL SUBUNIT PROTEIN UL16M"/>
    <property type="match status" value="1"/>
</dbReference>
<dbReference type="EMBL" id="MHOH01000017">
    <property type="protein sequence ID" value="OGZ60591.1"/>
    <property type="molecule type" value="Genomic_DNA"/>
</dbReference>
<dbReference type="PANTHER" id="PTHR12220">
    <property type="entry name" value="50S/60S RIBOSOMAL PROTEIN L16"/>
    <property type="match status" value="1"/>
</dbReference>
<dbReference type="InterPro" id="IPR036920">
    <property type="entry name" value="Ribosomal_uL16_sf"/>
</dbReference>
<dbReference type="GO" id="GO:0000049">
    <property type="term" value="F:tRNA binding"/>
    <property type="evidence" value="ECO:0007669"/>
    <property type="project" value="UniProtKB-KW"/>
</dbReference>
<evidence type="ECO:0000256" key="5">
    <source>
        <dbReference type="ARBA" id="ARBA00035198"/>
    </source>
</evidence>
<dbReference type="PROSITE" id="PS00586">
    <property type="entry name" value="RIBOSOMAL_L16_1"/>
    <property type="match status" value="1"/>
</dbReference>
<evidence type="ECO:0000256" key="3">
    <source>
        <dbReference type="ARBA" id="ARBA00022980"/>
    </source>
</evidence>
<dbReference type="PRINTS" id="PR00060">
    <property type="entry name" value="RIBOSOMALL16"/>
</dbReference>
<dbReference type="Pfam" id="PF00252">
    <property type="entry name" value="Ribosomal_L16"/>
    <property type="match status" value="1"/>
</dbReference>
<comment type="caution">
    <text evidence="9">The sequence shown here is derived from an EMBL/GenBank/DDBJ whole genome shotgun (WGS) entry which is preliminary data.</text>
</comment>
<reference evidence="9 10" key="1">
    <citation type="journal article" date="2016" name="Nat. Commun.">
        <title>Thousands of microbial genomes shed light on interconnected biogeochemical processes in an aquifer system.</title>
        <authorList>
            <person name="Anantharaman K."/>
            <person name="Brown C.T."/>
            <person name="Hug L.A."/>
            <person name="Sharon I."/>
            <person name="Castelle C.J."/>
            <person name="Probst A.J."/>
            <person name="Thomas B.C."/>
            <person name="Singh A."/>
            <person name="Wilkins M.J."/>
            <person name="Karaoz U."/>
            <person name="Brodie E.L."/>
            <person name="Williams K.H."/>
            <person name="Hubbard S.S."/>
            <person name="Banfield J.F."/>
        </authorList>
    </citation>
    <scope>NUCLEOTIDE SEQUENCE [LARGE SCALE GENOMIC DNA]</scope>
</reference>
<evidence type="ECO:0000256" key="7">
    <source>
        <dbReference type="RuleBase" id="RU004413"/>
    </source>
</evidence>
<organism evidence="9 10">
    <name type="scientific">Candidatus Spechtbacteria bacterium RIFCSPLOWO2_01_FULL_43_12</name>
    <dbReference type="NCBI Taxonomy" id="1802162"/>
    <lineage>
        <taxon>Bacteria</taxon>
        <taxon>Candidatus Spechtiibacteriota</taxon>
    </lineage>
</organism>
<dbReference type="CDD" id="cd01433">
    <property type="entry name" value="Ribosomal_L16_L10e"/>
    <property type="match status" value="1"/>
</dbReference>
<name>A0A1G2HEB6_9BACT</name>
<dbReference type="GO" id="GO:0019843">
    <property type="term" value="F:rRNA binding"/>
    <property type="evidence" value="ECO:0007669"/>
    <property type="project" value="UniProtKB-UniRule"/>
</dbReference>
<accession>A0A1G2HEB6</accession>
<keyword evidence="2 6" id="KW-0820">tRNA-binding</keyword>
<proteinExistence type="inferred from homology"/>
<dbReference type="InterPro" id="IPR047873">
    <property type="entry name" value="Ribosomal_uL16"/>
</dbReference>
<dbReference type="SUPFAM" id="SSF54686">
    <property type="entry name" value="Ribosomal protein L16p/L10e"/>
    <property type="match status" value="1"/>
</dbReference>
<dbReference type="InterPro" id="IPR020798">
    <property type="entry name" value="Ribosomal_uL16_CS"/>
</dbReference>
<gene>
    <name evidence="6" type="primary">rplP</name>
    <name evidence="9" type="ORF">A2919_01790</name>
</gene>
<dbReference type="AlphaFoldDB" id="A0A1G2HEB6"/>
<dbReference type="GO" id="GO:1990904">
    <property type="term" value="C:ribonucleoprotein complex"/>
    <property type="evidence" value="ECO:0007669"/>
    <property type="project" value="UniProtKB-KW"/>
</dbReference>
<evidence type="ECO:0000256" key="6">
    <source>
        <dbReference type="HAMAP-Rule" id="MF_01342"/>
    </source>
</evidence>
<dbReference type="NCBIfam" id="TIGR01164">
    <property type="entry name" value="rplP_bact"/>
    <property type="match status" value="1"/>
</dbReference>
<keyword evidence="6 8" id="KW-0694">RNA-binding</keyword>
<evidence type="ECO:0000256" key="8">
    <source>
        <dbReference type="RuleBase" id="RU004414"/>
    </source>
</evidence>